<dbReference type="EMBL" id="UINC01097627">
    <property type="protein sequence ID" value="SVC55491.1"/>
    <property type="molecule type" value="Genomic_DNA"/>
</dbReference>
<proteinExistence type="predicted"/>
<sequence length="65" mass="7684">MLISIFLSREFPKNKRLIYSLDERERTVSYESSINIWMNSFFNCFLEISIAIHTVDIGFITSMQS</sequence>
<organism evidence="1">
    <name type="scientific">marine metagenome</name>
    <dbReference type="NCBI Taxonomy" id="408172"/>
    <lineage>
        <taxon>unclassified sequences</taxon>
        <taxon>metagenomes</taxon>
        <taxon>ecological metagenomes</taxon>
    </lineage>
</organism>
<evidence type="ECO:0000313" key="1">
    <source>
        <dbReference type="EMBL" id="SVC55491.1"/>
    </source>
</evidence>
<name>A0A382N7I6_9ZZZZ</name>
<accession>A0A382N7I6</accession>
<reference evidence="1" key="1">
    <citation type="submission" date="2018-05" db="EMBL/GenBank/DDBJ databases">
        <authorList>
            <person name="Lanie J.A."/>
            <person name="Ng W.-L."/>
            <person name="Kazmierczak K.M."/>
            <person name="Andrzejewski T.M."/>
            <person name="Davidsen T.M."/>
            <person name="Wayne K.J."/>
            <person name="Tettelin H."/>
            <person name="Glass J.I."/>
            <person name="Rusch D."/>
            <person name="Podicherti R."/>
            <person name="Tsui H.-C.T."/>
            <person name="Winkler M.E."/>
        </authorList>
    </citation>
    <scope>NUCLEOTIDE SEQUENCE</scope>
</reference>
<gene>
    <name evidence="1" type="ORF">METZ01_LOCUS308345</name>
</gene>
<protein>
    <submittedName>
        <fullName evidence="1">Uncharacterized protein</fullName>
    </submittedName>
</protein>
<dbReference type="AlphaFoldDB" id="A0A382N7I6"/>